<proteinExistence type="predicted"/>
<protein>
    <submittedName>
        <fullName evidence="1">Uncharacterized protein</fullName>
    </submittedName>
</protein>
<sequence length="83" mass="9201">MAEKLIIPAELKICATCSYWDGLRKVDPELRLVVIDECAEGECLVKCACRRGLNNEGTGEHNCLWEHLAPDAEPTQGSDNDDQ</sequence>
<comment type="caution">
    <text evidence="1">The sequence shown here is derived from an EMBL/GenBank/DDBJ whole genome shotgun (WGS) entry which is preliminary data.</text>
</comment>
<evidence type="ECO:0000313" key="2">
    <source>
        <dbReference type="Proteomes" id="UP001574673"/>
    </source>
</evidence>
<evidence type="ECO:0000313" key="1">
    <source>
        <dbReference type="EMBL" id="MFA9950362.1"/>
    </source>
</evidence>
<dbReference type="Proteomes" id="UP001574673">
    <property type="component" value="Unassembled WGS sequence"/>
</dbReference>
<organism evidence="1 2">
    <name type="scientific">Dentiradicibacter hellwigii</name>
    <dbReference type="NCBI Taxonomy" id="3149053"/>
    <lineage>
        <taxon>Bacteria</taxon>
        <taxon>Pseudomonadati</taxon>
        <taxon>Pseudomonadota</taxon>
        <taxon>Betaproteobacteria</taxon>
        <taxon>Rhodocyclales</taxon>
        <taxon>Rhodocyclaceae</taxon>
        <taxon>Dentiradicibacter</taxon>
    </lineage>
</organism>
<gene>
    <name evidence="1" type="ORF">ABCS64_08535</name>
</gene>
<dbReference type="EMBL" id="JBEUWX010000002">
    <property type="protein sequence ID" value="MFA9950362.1"/>
    <property type="molecule type" value="Genomic_DNA"/>
</dbReference>
<keyword evidence="2" id="KW-1185">Reference proteome</keyword>
<dbReference type="RefSeq" id="WP_418891422.1">
    <property type="nucleotide sequence ID" value="NZ_JBEUWX010000002.1"/>
</dbReference>
<accession>A0ABV4UFD6</accession>
<name>A0ABV4UFD6_9RHOO</name>
<reference evidence="2" key="1">
    <citation type="submission" date="2024-06" db="EMBL/GenBank/DDBJ databases">
        <title>Radixoralia hellwigii gen. nov., sp nov., isolated from a root canal in the human oral cavity.</title>
        <authorList>
            <person name="Bartsch S."/>
            <person name="Wittmer A."/>
            <person name="Schulz A.-K."/>
            <person name="Neumann-Schaal M."/>
            <person name="Wolf J."/>
            <person name="Gronow S."/>
            <person name="Tennert C."/>
            <person name="Haecker G."/>
            <person name="Cieplik F."/>
            <person name="Al-Ahmad A."/>
        </authorList>
    </citation>
    <scope>NUCLEOTIDE SEQUENCE [LARGE SCALE GENOMIC DNA]</scope>
    <source>
        <strain evidence="2">Wk13</strain>
    </source>
</reference>